<feature type="compositionally biased region" description="Polar residues" evidence="1">
    <location>
        <begin position="445"/>
        <end position="458"/>
    </location>
</feature>
<feature type="compositionally biased region" description="Basic residues" evidence="1">
    <location>
        <begin position="219"/>
        <end position="229"/>
    </location>
</feature>
<organism evidence="2 3">
    <name type="scientific">Phytophthora palmivora</name>
    <dbReference type="NCBI Taxonomy" id="4796"/>
    <lineage>
        <taxon>Eukaryota</taxon>
        <taxon>Sar</taxon>
        <taxon>Stramenopiles</taxon>
        <taxon>Oomycota</taxon>
        <taxon>Peronosporomycetes</taxon>
        <taxon>Peronosporales</taxon>
        <taxon>Peronosporaceae</taxon>
        <taxon>Phytophthora</taxon>
    </lineage>
</organism>
<name>A0A2P4XIU7_9STRA</name>
<reference evidence="2 3" key="1">
    <citation type="journal article" date="2017" name="Genome Biol. Evol.">
        <title>Phytophthora megakarya and P. palmivora, closely related causal agents of cacao black pod rot, underwent increases in genome sizes and gene numbers by different mechanisms.</title>
        <authorList>
            <person name="Ali S.S."/>
            <person name="Shao J."/>
            <person name="Lary D.J."/>
            <person name="Kronmiller B."/>
            <person name="Shen D."/>
            <person name="Strem M.D."/>
            <person name="Amoako-Attah I."/>
            <person name="Akrofi A.Y."/>
            <person name="Begoude B.A."/>
            <person name="Ten Hoopen G.M."/>
            <person name="Coulibaly K."/>
            <person name="Kebe B.I."/>
            <person name="Melnick R.L."/>
            <person name="Guiltinan M.J."/>
            <person name="Tyler B.M."/>
            <person name="Meinhardt L.W."/>
            <person name="Bailey B.A."/>
        </authorList>
    </citation>
    <scope>NUCLEOTIDE SEQUENCE [LARGE SCALE GENOMIC DNA]</scope>
    <source>
        <strain evidence="3">sbr112.9</strain>
    </source>
</reference>
<accession>A0A2P4XIU7</accession>
<feature type="region of interest" description="Disordered" evidence="1">
    <location>
        <begin position="394"/>
        <end position="488"/>
    </location>
</feature>
<dbReference type="OrthoDB" id="239701at2759"/>
<dbReference type="Proteomes" id="UP000237271">
    <property type="component" value="Unassembled WGS sequence"/>
</dbReference>
<proteinExistence type="predicted"/>
<protein>
    <submittedName>
        <fullName evidence="2">HECT E3 ubiquitin ligase</fullName>
    </submittedName>
</protein>
<dbReference type="EMBL" id="NCKW01010184">
    <property type="protein sequence ID" value="POM65457.1"/>
    <property type="molecule type" value="Genomic_DNA"/>
</dbReference>
<feature type="region of interest" description="Disordered" evidence="1">
    <location>
        <begin position="215"/>
        <end position="244"/>
    </location>
</feature>
<sequence>MSSGTRSKQTRLLRQASVLHELQETQEKDSLDGRYARLMTELAALCSDRNNVITTDSLQFFASNGRAEPVKLERAPERVDAQQKPSNGSSNGKQDDLLSADAARRQRVEELTRFFMEAKSDIEFALGGGRDFHEAKDKDKEAESERDEEREEAEEEDEEKDDAQDPEKQVAKLHAKLLKDKLDNRVYNVMLGQIREQDPALYGAILCHPLITGVDPKKDKKKKKKRKDRERKEKQPSQTNIGMLTPDLTAEPLTEEEMKMNISRFVAKSIADGSLQGLMLASKLVLSFLDHQNQMSDGAPPMFPLASHLRVLRGEKAPECKPKKTTTIGTSATKEITTPTKTDQTMADTSTLDATEGNFETDLQSVVLEAAASAEMDLDSDSGSIAKLRARLSRFGDDGEDGDDDEDDDDTRGEGDDSLGGEGVDEDALMARAIALSLSPEVNLRDQTASGDSPSTPKSESKPDGAEMEQNDLPLVKTRPPNIDSPDD</sequence>
<comment type="caution">
    <text evidence="2">The sequence shown here is derived from an EMBL/GenBank/DDBJ whole genome shotgun (WGS) entry which is preliminary data.</text>
</comment>
<dbReference type="AlphaFoldDB" id="A0A2P4XIU7"/>
<feature type="region of interest" description="Disordered" evidence="1">
    <location>
        <begin position="63"/>
        <end position="99"/>
    </location>
</feature>
<evidence type="ECO:0000313" key="3">
    <source>
        <dbReference type="Proteomes" id="UP000237271"/>
    </source>
</evidence>
<feature type="compositionally biased region" description="Acidic residues" evidence="1">
    <location>
        <begin position="398"/>
        <end position="428"/>
    </location>
</feature>
<evidence type="ECO:0000256" key="1">
    <source>
        <dbReference type="SAM" id="MobiDB-lite"/>
    </source>
</evidence>
<keyword evidence="3" id="KW-1185">Reference proteome</keyword>
<evidence type="ECO:0000313" key="2">
    <source>
        <dbReference type="EMBL" id="POM65457.1"/>
    </source>
</evidence>
<gene>
    <name evidence="2" type="ORF">PHPALM_18822</name>
</gene>
<feature type="compositionally biased region" description="Polar residues" evidence="1">
    <location>
        <begin position="83"/>
        <end position="92"/>
    </location>
</feature>
<feature type="compositionally biased region" description="Acidic residues" evidence="1">
    <location>
        <begin position="144"/>
        <end position="162"/>
    </location>
</feature>
<feature type="compositionally biased region" description="Basic and acidic residues" evidence="1">
    <location>
        <begin position="68"/>
        <end position="81"/>
    </location>
</feature>
<feature type="region of interest" description="Disordered" evidence="1">
    <location>
        <begin position="133"/>
        <end position="169"/>
    </location>
</feature>
<feature type="compositionally biased region" description="Basic and acidic residues" evidence="1">
    <location>
        <begin position="133"/>
        <end position="143"/>
    </location>
</feature>